<evidence type="ECO:0000256" key="3">
    <source>
        <dbReference type="ARBA" id="ARBA00022989"/>
    </source>
</evidence>
<evidence type="ECO:0000313" key="8">
    <source>
        <dbReference type="Proteomes" id="UP000553209"/>
    </source>
</evidence>
<feature type="transmembrane region" description="Helical" evidence="5">
    <location>
        <begin position="147"/>
        <end position="171"/>
    </location>
</feature>
<organism evidence="7 8">
    <name type="scientific">Nocardiopsis alborubida</name>
    <dbReference type="NCBI Taxonomy" id="146802"/>
    <lineage>
        <taxon>Bacteria</taxon>
        <taxon>Bacillati</taxon>
        <taxon>Actinomycetota</taxon>
        <taxon>Actinomycetes</taxon>
        <taxon>Streptosporangiales</taxon>
        <taxon>Nocardiopsidaceae</taxon>
        <taxon>Nocardiopsis</taxon>
    </lineage>
</organism>
<dbReference type="InterPro" id="IPR052902">
    <property type="entry name" value="ABC-2_transporter"/>
</dbReference>
<keyword evidence="8" id="KW-1185">Reference proteome</keyword>
<evidence type="ECO:0000256" key="1">
    <source>
        <dbReference type="ARBA" id="ARBA00004141"/>
    </source>
</evidence>
<accession>A0A7X6ME06</accession>
<dbReference type="Proteomes" id="UP000553209">
    <property type="component" value="Unassembled WGS sequence"/>
</dbReference>
<feature type="domain" description="ABC-2 type transporter transmembrane" evidence="6">
    <location>
        <begin position="17"/>
        <end position="213"/>
    </location>
</feature>
<protein>
    <submittedName>
        <fullName evidence="7">ABC transporter permease</fullName>
    </submittedName>
</protein>
<dbReference type="PANTHER" id="PTHR43027:SF2">
    <property type="entry name" value="TRANSPORT PERMEASE PROTEIN"/>
    <property type="match status" value="1"/>
</dbReference>
<keyword evidence="2 5" id="KW-0812">Transmembrane</keyword>
<dbReference type="AlphaFoldDB" id="A0A7X6ME06"/>
<feature type="transmembrane region" description="Helical" evidence="5">
    <location>
        <begin position="183"/>
        <end position="201"/>
    </location>
</feature>
<feature type="transmembrane region" description="Helical" evidence="5">
    <location>
        <begin position="72"/>
        <end position="92"/>
    </location>
</feature>
<evidence type="ECO:0000256" key="2">
    <source>
        <dbReference type="ARBA" id="ARBA00022692"/>
    </source>
</evidence>
<dbReference type="Pfam" id="PF01061">
    <property type="entry name" value="ABC2_membrane"/>
    <property type="match status" value="1"/>
</dbReference>
<evidence type="ECO:0000256" key="4">
    <source>
        <dbReference type="ARBA" id="ARBA00023136"/>
    </source>
</evidence>
<feature type="transmembrane region" description="Helical" evidence="5">
    <location>
        <begin position="30"/>
        <end position="52"/>
    </location>
</feature>
<proteinExistence type="predicted"/>
<comment type="subcellular location">
    <subcellularLocation>
        <location evidence="1">Membrane</location>
        <topology evidence="1">Multi-pass membrane protein</topology>
    </subcellularLocation>
</comment>
<keyword evidence="4 5" id="KW-0472">Membrane</keyword>
<sequence length="259" mass="27014">MSTDTRKGSPVSTLLRITATEARLLTREPVAISVGILLPTVLLLGLGALPVLREPSPEFGGQSFVDTWAPMALILGMGILCVQHLPSVLAAYRERGVLRRMSTTPMHPGMLLTAQIAVVFAAAAVSAVLLVLSSWLVLDVEPPSQPLLFTAAFVVGASSLIALGVLVAAVAPSANAANGLSMTLYMLVLFLGGVFLPQNVLPDFLARMGEFTPPGAQLLLQSWSGDAGDAAIPQLVQLGIMAGVAVVAAALAARLFRWE</sequence>
<feature type="transmembrane region" description="Helical" evidence="5">
    <location>
        <begin position="235"/>
        <end position="256"/>
    </location>
</feature>
<evidence type="ECO:0000256" key="5">
    <source>
        <dbReference type="SAM" id="Phobius"/>
    </source>
</evidence>
<comment type="caution">
    <text evidence="7">The sequence shown here is derived from an EMBL/GenBank/DDBJ whole genome shotgun (WGS) entry which is preliminary data.</text>
</comment>
<evidence type="ECO:0000259" key="6">
    <source>
        <dbReference type="Pfam" id="PF01061"/>
    </source>
</evidence>
<dbReference type="RefSeq" id="WP_061079347.1">
    <property type="nucleotide sequence ID" value="NZ_JAAXPG010000013.1"/>
</dbReference>
<keyword evidence="3 5" id="KW-1133">Transmembrane helix</keyword>
<name>A0A7X6ME06_9ACTN</name>
<dbReference type="InterPro" id="IPR013525">
    <property type="entry name" value="ABC2_TM"/>
</dbReference>
<dbReference type="EMBL" id="JAAXPG010000013">
    <property type="protein sequence ID" value="NKY99032.1"/>
    <property type="molecule type" value="Genomic_DNA"/>
</dbReference>
<reference evidence="7 8" key="1">
    <citation type="submission" date="2020-04" db="EMBL/GenBank/DDBJ databases">
        <title>MicrobeNet Type strains.</title>
        <authorList>
            <person name="Nicholson A.C."/>
        </authorList>
    </citation>
    <scope>NUCLEOTIDE SEQUENCE [LARGE SCALE GENOMIC DNA]</scope>
    <source>
        <strain evidence="7 8">ATCC 23612</strain>
    </source>
</reference>
<evidence type="ECO:0000313" key="7">
    <source>
        <dbReference type="EMBL" id="NKY99032.1"/>
    </source>
</evidence>
<dbReference type="PANTHER" id="PTHR43027">
    <property type="entry name" value="DOXORUBICIN RESISTANCE ABC TRANSPORTER PERMEASE PROTEIN DRRC-RELATED"/>
    <property type="match status" value="1"/>
</dbReference>
<dbReference type="GO" id="GO:0140359">
    <property type="term" value="F:ABC-type transporter activity"/>
    <property type="evidence" value="ECO:0007669"/>
    <property type="project" value="InterPro"/>
</dbReference>
<dbReference type="GO" id="GO:0016020">
    <property type="term" value="C:membrane"/>
    <property type="evidence" value="ECO:0007669"/>
    <property type="project" value="UniProtKB-SubCell"/>
</dbReference>
<gene>
    <name evidence="7" type="ORF">HGB44_15380</name>
</gene>
<feature type="transmembrane region" description="Helical" evidence="5">
    <location>
        <begin position="112"/>
        <end position="135"/>
    </location>
</feature>